<dbReference type="GO" id="GO:0003825">
    <property type="term" value="F:alpha,alpha-trehalose-phosphate synthase (UDP-forming) activity"/>
    <property type="evidence" value="ECO:0007669"/>
    <property type="project" value="TreeGrafter"/>
</dbReference>
<comment type="caution">
    <text evidence="2">The sequence shown here is derived from an EMBL/GenBank/DDBJ whole genome shotgun (WGS) entry which is preliminary data.</text>
</comment>
<gene>
    <name evidence="2" type="ORF">AMJ52_07555</name>
</gene>
<evidence type="ECO:0000256" key="1">
    <source>
        <dbReference type="ARBA" id="ARBA00008799"/>
    </source>
</evidence>
<dbReference type="Pfam" id="PF00982">
    <property type="entry name" value="Glyco_transf_20"/>
    <property type="match status" value="1"/>
</dbReference>
<organism evidence="2 3">
    <name type="scientific">candidate division TA06 bacterium DG_78</name>
    <dbReference type="NCBI Taxonomy" id="1703772"/>
    <lineage>
        <taxon>Bacteria</taxon>
        <taxon>Bacteria division TA06</taxon>
    </lineage>
</organism>
<dbReference type="GO" id="GO:0004805">
    <property type="term" value="F:trehalose-phosphatase activity"/>
    <property type="evidence" value="ECO:0007669"/>
    <property type="project" value="TreeGrafter"/>
</dbReference>
<evidence type="ECO:0000313" key="2">
    <source>
        <dbReference type="EMBL" id="KPJ72084.1"/>
    </source>
</evidence>
<dbReference type="GO" id="GO:0005992">
    <property type="term" value="P:trehalose biosynthetic process"/>
    <property type="evidence" value="ECO:0007669"/>
    <property type="project" value="InterPro"/>
</dbReference>
<dbReference type="GO" id="GO:0005829">
    <property type="term" value="C:cytosol"/>
    <property type="evidence" value="ECO:0007669"/>
    <property type="project" value="TreeGrafter"/>
</dbReference>
<dbReference type="AlphaFoldDB" id="A0A0S7YBR7"/>
<comment type="similarity">
    <text evidence="1">Belongs to the glycosyltransferase 20 family.</text>
</comment>
<proteinExistence type="inferred from homology"/>
<dbReference type="InterPro" id="IPR001830">
    <property type="entry name" value="Glyco_trans_20"/>
</dbReference>
<dbReference type="PANTHER" id="PTHR10788">
    <property type="entry name" value="TREHALOSE-6-PHOSPHATE SYNTHASE"/>
    <property type="match status" value="1"/>
</dbReference>
<dbReference type="EMBL" id="LJNI01000100">
    <property type="protein sequence ID" value="KPJ72084.1"/>
    <property type="molecule type" value="Genomic_DNA"/>
</dbReference>
<dbReference type="PANTHER" id="PTHR10788:SF106">
    <property type="entry name" value="BCDNA.GH08860"/>
    <property type="match status" value="1"/>
</dbReference>
<evidence type="ECO:0000313" key="3">
    <source>
        <dbReference type="Proteomes" id="UP000051012"/>
    </source>
</evidence>
<protein>
    <submittedName>
        <fullName evidence="2">Uncharacterized protein</fullName>
    </submittedName>
</protein>
<accession>A0A0S7YBR7</accession>
<dbReference type="PATRIC" id="fig|1703772.3.peg.261"/>
<reference evidence="2 3" key="1">
    <citation type="journal article" date="2015" name="Microbiome">
        <title>Genomic resolution of linkages in carbon, nitrogen, and sulfur cycling among widespread estuary sediment bacteria.</title>
        <authorList>
            <person name="Baker B.J."/>
            <person name="Lazar C.S."/>
            <person name="Teske A.P."/>
            <person name="Dick G.J."/>
        </authorList>
    </citation>
    <scope>NUCLEOTIDE SEQUENCE [LARGE SCALE GENOMIC DNA]</scope>
    <source>
        <strain evidence="2">DG_78</strain>
    </source>
</reference>
<feature type="non-terminal residue" evidence="2">
    <location>
        <position position="130"/>
    </location>
</feature>
<sequence>MTKLLIVSNRLPITITKREDKIRYNKSVGGLATGLDSFYKLYQSIWIGWPGIASERIKRSKRSIIRKLAAENCRPIFLSQHDVENYYHEFCNRTIWPLFHYFTQHSIYLKYAWESYKQINELFAKIVARC</sequence>
<dbReference type="Gene3D" id="3.40.50.2000">
    <property type="entry name" value="Glycogen Phosphorylase B"/>
    <property type="match status" value="1"/>
</dbReference>
<dbReference type="SUPFAM" id="SSF53756">
    <property type="entry name" value="UDP-Glycosyltransferase/glycogen phosphorylase"/>
    <property type="match status" value="1"/>
</dbReference>
<name>A0A0S7YBR7_UNCT6</name>
<dbReference type="Proteomes" id="UP000051012">
    <property type="component" value="Unassembled WGS sequence"/>
</dbReference>